<keyword evidence="1" id="KW-0472">Membrane</keyword>
<name>A0A0C3E7Y6_9VIBR</name>
<dbReference type="GO" id="GO:0004175">
    <property type="term" value="F:endopeptidase activity"/>
    <property type="evidence" value="ECO:0007669"/>
    <property type="project" value="UniProtKB-ARBA"/>
</dbReference>
<evidence type="ECO:0000256" key="1">
    <source>
        <dbReference type="SAM" id="Phobius"/>
    </source>
</evidence>
<feature type="transmembrane region" description="Helical" evidence="1">
    <location>
        <begin position="205"/>
        <end position="225"/>
    </location>
</feature>
<gene>
    <name evidence="3" type="ORF">SU60_12855</name>
</gene>
<dbReference type="GO" id="GO:0080120">
    <property type="term" value="P:CAAX-box protein maturation"/>
    <property type="evidence" value="ECO:0007669"/>
    <property type="project" value="UniProtKB-ARBA"/>
</dbReference>
<dbReference type="EMBL" id="JXOK01000049">
    <property type="protein sequence ID" value="KIN10508.1"/>
    <property type="molecule type" value="Genomic_DNA"/>
</dbReference>
<keyword evidence="4" id="KW-1185">Reference proteome</keyword>
<dbReference type="RefSeq" id="WP_041155852.1">
    <property type="nucleotide sequence ID" value="NZ_CBCRVP010000002.1"/>
</dbReference>
<dbReference type="Proteomes" id="UP000031977">
    <property type="component" value="Unassembled WGS sequence"/>
</dbReference>
<dbReference type="OrthoDB" id="2661755at2"/>
<comment type="caution">
    <text evidence="3">The sequence shown here is derived from an EMBL/GenBank/DDBJ whole genome shotgun (WGS) entry which is preliminary data.</text>
</comment>
<keyword evidence="1" id="KW-1133">Transmembrane helix</keyword>
<evidence type="ECO:0000313" key="3">
    <source>
        <dbReference type="EMBL" id="KIN10508.1"/>
    </source>
</evidence>
<dbReference type="InterPro" id="IPR003675">
    <property type="entry name" value="Rce1/LyrA-like_dom"/>
</dbReference>
<sequence length="252" mass="28287">MSKTESTSHHISWLERAGDDFPFYNDSPTHINLKSWLVILLGVTIGFTVLTVEMPLLTGEFSGVLRSVLFFSIPLLAYYLIAKPFFHAIFRKLSWRSVGVMFFIALLNLVVTVSIGAIFLNTLGAESNAALVALKDQDLQQRLLFLLQSIPQLFGEEVLTILPFLAFLYVGYSKLGLSRRMSVLLAWFLSSLVFGLVHLPSYNWNWAQCIVVIGSARLILSLAYIRTKNIWVSTGAHIINDWVIFLLVMAAA</sequence>
<dbReference type="AlphaFoldDB" id="A0A0C3E7Y6"/>
<evidence type="ECO:0000259" key="2">
    <source>
        <dbReference type="Pfam" id="PF02517"/>
    </source>
</evidence>
<feature type="transmembrane region" description="Helical" evidence="1">
    <location>
        <begin position="182"/>
        <end position="199"/>
    </location>
</feature>
<feature type="domain" description="CAAX prenyl protease 2/Lysostaphin resistance protein A-like" evidence="2">
    <location>
        <begin position="143"/>
        <end position="243"/>
    </location>
</feature>
<dbReference type="Pfam" id="PF02517">
    <property type="entry name" value="Rce1-like"/>
    <property type="match status" value="1"/>
</dbReference>
<keyword evidence="1" id="KW-0812">Transmembrane</keyword>
<dbReference type="STRING" id="50718.SU60_12855"/>
<evidence type="ECO:0000313" key="4">
    <source>
        <dbReference type="Proteomes" id="UP000031977"/>
    </source>
</evidence>
<accession>A0A0C3E7Y6</accession>
<feature type="transmembrane region" description="Helical" evidence="1">
    <location>
        <begin position="36"/>
        <end position="57"/>
    </location>
</feature>
<organism evidence="3 4">
    <name type="scientific">Vibrio mytili</name>
    <dbReference type="NCBI Taxonomy" id="50718"/>
    <lineage>
        <taxon>Bacteria</taxon>
        <taxon>Pseudomonadati</taxon>
        <taxon>Pseudomonadota</taxon>
        <taxon>Gammaproteobacteria</taxon>
        <taxon>Vibrionales</taxon>
        <taxon>Vibrionaceae</taxon>
        <taxon>Vibrio</taxon>
    </lineage>
</organism>
<proteinExistence type="predicted"/>
<feature type="transmembrane region" description="Helical" evidence="1">
    <location>
        <begin position="102"/>
        <end position="123"/>
    </location>
</feature>
<reference evidence="3 4" key="1">
    <citation type="submission" date="2015-01" db="EMBL/GenBank/DDBJ databases">
        <title>Draft genome of Vibrio mytili type strain CAIM 528.</title>
        <authorList>
            <person name="Gonzalez-Castillo A."/>
            <person name="Gomez-Gil B."/>
            <person name="Enciso-Ibarra J."/>
        </authorList>
    </citation>
    <scope>NUCLEOTIDE SEQUENCE [LARGE SCALE GENOMIC DNA]</scope>
    <source>
        <strain evidence="3 4">CAIM 528</strain>
    </source>
</reference>
<feature type="transmembrane region" description="Helical" evidence="1">
    <location>
        <begin position="63"/>
        <end position="81"/>
    </location>
</feature>
<feature type="transmembrane region" description="Helical" evidence="1">
    <location>
        <begin position="143"/>
        <end position="170"/>
    </location>
</feature>
<feature type="transmembrane region" description="Helical" evidence="1">
    <location>
        <begin position="230"/>
        <end position="251"/>
    </location>
</feature>
<protein>
    <recommendedName>
        <fullName evidence="2">CAAX prenyl protease 2/Lysostaphin resistance protein A-like domain-containing protein</fullName>
    </recommendedName>
</protein>